<evidence type="ECO:0000313" key="5">
    <source>
        <dbReference type="Proteomes" id="UP001204562"/>
    </source>
</evidence>
<evidence type="ECO:0000259" key="2">
    <source>
        <dbReference type="Pfam" id="PF07833"/>
    </source>
</evidence>
<gene>
    <name evidence="4" type="ORF">NE579_09115</name>
</gene>
<evidence type="ECO:0000256" key="1">
    <source>
        <dbReference type="SAM" id="SignalP"/>
    </source>
</evidence>
<comment type="caution">
    <text evidence="4">The sequence shown here is derived from an EMBL/GenBank/DDBJ whole genome shotgun (WGS) entry which is preliminary data.</text>
</comment>
<organism evidence="4 5">
    <name type="scientific">Intestinimonas massiliensis</name>
    <name type="common">ex Afouda et al. 2020</name>
    <dbReference type="NCBI Taxonomy" id="1673721"/>
    <lineage>
        <taxon>Bacteria</taxon>
        <taxon>Bacillati</taxon>
        <taxon>Bacillota</taxon>
        <taxon>Clostridia</taxon>
        <taxon>Eubacteriales</taxon>
        <taxon>Intestinimonas</taxon>
    </lineage>
</organism>
<dbReference type="SUPFAM" id="SSF55383">
    <property type="entry name" value="Copper amine oxidase, domain N"/>
    <property type="match status" value="1"/>
</dbReference>
<dbReference type="InterPro" id="IPR039448">
    <property type="entry name" value="Beta_helix"/>
</dbReference>
<feature type="signal peptide" evidence="1">
    <location>
        <begin position="1"/>
        <end position="27"/>
    </location>
</feature>
<dbReference type="RefSeq" id="WP_256304021.1">
    <property type="nucleotide sequence ID" value="NZ_JANFYS010000017.1"/>
</dbReference>
<dbReference type="SUPFAM" id="SSF51126">
    <property type="entry name" value="Pectin lyase-like"/>
    <property type="match status" value="1"/>
</dbReference>
<dbReference type="InterPro" id="IPR036582">
    <property type="entry name" value="Mao_N_sf"/>
</dbReference>
<reference evidence="4" key="1">
    <citation type="submission" date="2022-06" db="EMBL/GenBank/DDBJ databases">
        <title>Isolation of gut microbiota from human fecal samples.</title>
        <authorList>
            <person name="Pamer E.G."/>
            <person name="Barat B."/>
            <person name="Waligurski E."/>
            <person name="Medina S."/>
            <person name="Paddock L."/>
            <person name="Mostad J."/>
        </authorList>
    </citation>
    <scope>NUCLEOTIDE SEQUENCE</scope>
    <source>
        <strain evidence="4">DFI.9.91</strain>
    </source>
</reference>
<feature type="chain" id="PRO_5043767316" evidence="1">
    <location>
        <begin position="28"/>
        <end position="372"/>
    </location>
</feature>
<dbReference type="InterPro" id="IPR011050">
    <property type="entry name" value="Pectin_lyase_fold/virulence"/>
</dbReference>
<dbReference type="AlphaFoldDB" id="A0AAW5JN66"/>
<keyword evidence="1" id="KW-0732">Signal</keyword>
<evidence type="ECO:0000313" key="4">
    <source>
        <dbReference type="EMBL" id="MCQ4770622.1"/>
    </source>
</evidence>
<dbReference type="EMBL" id="JANFYS010000017">
    <property type="protein sequence ID" value="MCQ4770622.1"/>
    <property type="molecule type" value="Genomic_DNA"/>
</dbReference>
<feature type="domain" description="Right handed beta helix" evidence="3">
    <location>
        <begin position="224"/>
        <end position="368"/>
    </location>
</feature>
<dbReference type="Pfam" id="PF13229">
    <property type="entry name" value="Beta_helix"/>
    <property type="match status" value="1"/>
</dbReference>
<sequence>MKKQIPPFLVGVLTALLVLSLGASALAASGRLTLEVDPVRIQVDGQLFQPKDVNGNDVPVFSYNGTTYAPLRALAEAYGLTVGYDAETNLATVTTARGPAADSIPAADTPRKNTVQAATAAELVAAIAPDTEIILAPGNYDLTELAGKTDNPHVVWYEEFDGPQLNVVNVSGLTIRGQDRDQVELLATPRYADVFHFQGCSDLVLDGLTIGHTPTGSCLGSVLNFTDCGGVRVTGCGLFGCGTYGVESEGVTGLLVEKSAIYHCSYGAATILNSQTVTFDGCEVYDNMAWSLFGLTSSSGVTLSDTVVRNNGSNADGGSYLLSLSNCDAVAVRGCRFEDNALANFSDTSAGNLALAVENCTFEGNSFAAPNG</sequence>
<dbReference type="Pfam" id="PF07833">
    <property type="entry name" value="Cu_amine_oxidN1"/>
    <property type="match status" value="1"/>
</dbReference>
<accession>A0AAW5JN66</accession>
<dbReference type="Gene3D" id="2.160.20.10">
    <property type="entry name" value="Single-stranded right-handed beta-helix, Pectin lyase-like"/>
    <property type="match status" value="1"/>
</dbReference>
<dbReference type="Proteomes" id="UP001204562">
    <property type="component" value="Unassembled WGS sequence"/>
</dbReference>
<dbReference type="InterPro" id="IPR012334">
    <property type="entry name" value="Pectin_lyas_fold"/>
</dbReference>
<proteinExistence type="predicted"/>
<name>A0AAW5JN66_9FIRM</name>
<dbReference type="InterPro" id="IPR012854">
    <property type="entry name" value="Cu_amine_oxidase-like_N"/>
</dbReference>
<protein>
    <submittedName>
        <fullName evidence="4">Right-handed parallel beta-helix repeat-containing protein</fullName>
    </submittedName>
</protein>
<evidence type="ECO:0000259" key="3">
    <source>
        <dbReference type="Pfam" id="PF13229"/>
    </source>
</evidence>
<feature type="domain" description="Copper amine oxidase-like N-terminal" evidence="2">
    <location>
        <begin position="57"/>
        <end position="95"/>
    </location>
</feature>